<sequence length="443" mass="48317">MAPDHALATFPGDGSTIEAEKSSFFRQSKTFADPGPPPDGGWIAWRQVLGGFLVVFVCWGFINSFGLFQTYYASQPHINASPSDISWIGSIQIFLLMFIGAYSGSASDSGYFRLTSLTGIFFYVLGVFMTSICKQYYQFVLAHGVCVGLGNGLIFIPTMSVVATYFSPKRRSLALGSILCGSAVGGIILPIFFNNLLPRVGFGWTLRIYGFIALVMFGCSQALLKKRLPPKDGVRILDFEALKDKVFVLFVVGSFVNFLGVYFAFFFIGSYARDILGLSFTRAINLLLAINGAGVPGRLIPMWLADQRQWKGVRPVTVQIPVNLVVSILFFAWIAVKTERSAYVFAAFYGFTGNGLQSLFPATLADMTLDPRKTGAQIGWGFTIGSFSCLVGVPIAGLLVQADGGAYTYAQVYAGACSMCGCAIVTVVAWLRIRQQRRVEQAR</sequence>
<evidence type="ECO:0000313" key="2">
    <source>
        <dbReference type="Proteomes" id="UP001172386"/>
    </source>
</evidence>
<dbReference type="Proteomes" id="UP001172386">
    <property type="component" value="Unassembled WGS sequence"/>
</dbReference>
<evidence type="ECO:0000313" key="1">
    <source>
        <dbReference type="EMBL" id="KAJ9656689.1"/>
    </source>
</evidence>
<protein>
    <submittedName>
        <fullName evidence="1">Uncharacterized protein</fullName>
    </submittedName>
</protein>
<dbReference type="EMBL" id="JAPDRQ010000074">
    <property type="protein sequence ID" value="KAJ9656689.1"/>
    <property type="molecule type" value="Genomic_DNA"/>
</dbReference>
<accession>A0ACC3A7K6</accession>
<comment type="caution">
    <text evidence="1">The sequence shown here is derived from an EMBL/GenBank/DDBJ whole genome shotgun (WGS) entry which is preliminary data.</text>
</comment>
<organism evidence="1 2">
    <name type="scientific">Neophaeococcomyces mojaviensis</name>
    <dbReference type="NCBI Taxonomy" id="3383035"/>
    <lineage>
        <taxon>Eukaryota</taxon>
        <taxon>Fungi</taxon>
        <taxon>Dikarya</taxon>
        <taxon>Ascomycota</taxon>
        <taxon>Pezizomycotina</taxon>
        <taxon>Eurotiomycetes</taxon>
        <taxon>Chaetothyriomycetidae</taxon>
        <taxon>Chaetothyriales</taxon>
        <taxon>Chaetothyriales incertae sedis</taxon>
        <taxon>Neophaeococcomyces</taxon>
    </lineage>
</organism>
<keyword evidence="2" id="KW-1185">Reference proteome</keyword>
<proteinExistence type="predicted"/>
<name>A0ACC3A7K6_9EURO</name>
<reference evidence="1" key="1">
    <citation type="submission" date="2022-10" db="EMBL/GenBank/DDBJ databases">
        <title>Culturing micro-colonial fungi from biological soil crusts in the Mojave desert and describing Neophaeococcomyces mojavensis, and introducing the new genera and species Taxawa tesnikishii.</title>
        <authorList>
            <person name="Kurbessoian T."/>
            <person name="Stajich J.E."/>
        </authorList>
    </citation>
    <scope>NUCLEOTIDE SEQUENCE</scope>
    <source>
        <strain evidence="1">JES_112</strain>
    </source>
</reference>
<gene>
    <name evidence="1" type="ORF">H2198_004808</name>
</gene>